<dbReference type="PANTHER" id="PTHR30290:SF38">
    <property type="entry name" value="D,D-DIPEPTIDE-BINDING PERIPLASMIC PROTEIN DDPA-RELATED"/>
    <property type="match status" value="1"/>
</dbReference>
<dbReference type="AlphaFoldDB" id="A0A7S9LTP7"/>
<comment type="similarity">
    <text evidence="2">Belongs to the bacterial solute-binding protein 5 family.</text>
</comment>
<dbReference type="RefSeq" id="WP_196104149.1">
    <property type="nucleotide sequence ID" value="NZ_CP064942.1"/>
</dbReference>
<dbReference type="Gene3D" id="3.10.105.10">
    <property type="entry name" value="Dipeptide-binding Protein, Domain 3"/>
    <property type="match status" value="1"/>
</dbReference>
<gene>
    <name evidence="6" type="ORF">I0K15_04080</name>
</gene>
<evidence type="ECO:0000313" key="6">
    <source>
        <dbReference type="EMBL" id="QPH54949.1"/>
    </source>
</evidence>
<dbReference type="PIRSF" id="PIRSF002741">
    <property type="entry name" value="MppA"/>
    <property type="match status" value="1"/>
</dbReference>
<dbReference type="GO" id="GO:1904680">
    <property type="term" value="F:peptide transmembrane transporter activity"/>
    <property type="evidence" value="ECO:0007669"/>
    <property type="project" value="TreeGrafter"/>
</dbReference>
<dbReference type="Gene3D" id="3.40.190.10">
    <property type="entry name" value="Periplasmic binding protein-like II"/>
    <property type="match status" value="1"/>
</dbReference>
<keyword evidence="7" id="KW-1185">Reference proteome</keyword>
<evidence type="ECO:0000256" key="3">
    <source>
        <dbReference type="ARBA" id="ARBA00022729"/>
    </source>
</evidence>
<dbReference type="Proteomes" id="UP000594800">
    <property type="component" value="Chromosome"/>
</dbReference>
<protein>
    <submittedName>
        <fullName evidence="6">ABC transporter substrate-binding protein</fullName>
    </submittedName>
</protein>
<dbReference type="EMBL" id="CP064942">
    <property type="protein sequence ID" value="QPH54949.1"/>
    <property type="molecule type" value="Genomic_DNA"/>
</dbReference>
<dbReference type="SUPFAM" id="SSF53850">
    <property type="entry name" value="Periplasmic binding protein-like II"/>
    <property type="match status" value="1"/>
</dbReference>
<evidence type="ECO:0000256" key="2">
    <source>
        <dbReference type="ARBA" id="ARBA00005695"/>
    </source>
</evidence>
<dbReference type="Pfam" id="PF00496">
    <property type="entry name" value="SBP_bac_5"/>
    <property type="match status" value="1"/>
</dbReference>
<dbReference type="PANTHER" id="PTHR30290">
    <property type="entry name" value="PERIPLASMIC BINDING COMPONENT OF ABC TRANSPORTER"/>
    <property type="match status" value="1"/>
</dbReference>
<evidence type="ECO:0000256" key="4">
    <source>
        <dbReference type="SAM" id="SignalP"/>
    </source>
</evidence>
<organism evidence="6 7">
    <name type="scientific">Pontivivens ytuae</name>
    <dbReference type="NCBI Taxonomy" id="2789856"/>
    <lineage>
        <taxon>Bacteria</taxon>
        <taxon>Pseudomonadati</taxon>
        <taxon>Pseudomonadota</taxon>
        <taxon>Alphaproteobacteria</taxon>
        <taxon>Rhodobacterales</taxon>
        <taxon>Paracoccaceae</taxon>
        <taxon>Pontivivens</taxon>
    </lineage>
</organism>
<accession>A0A7S9LTP7</accession>
<proteinExistence type="inferred from homology"/>
<dbReference type="InterPro" id="IPR000914">
    <property type="entry name" value="SBP_5_dom"/>
</dbReference>
<keyword evidence="3 4" id="KW-0732">Signal</keyword>
<evidence type="ECO:0000256" key="1">
    <source>
        <dbReference type="ARBA" id="ARBA00004418"/>
    </source>
</evidence>
<feature type="domain" description="Solute-binding protein family 5" evidence="5">
    <location>
        <begin position="76"/>
        <end position="439"/>
    </location>
</feature>
<dbReference type="GO" id="GO:0030288">
    <property type="term" value="C:outer membrane-bounded periplasmic space"/>
    <property type="evidence" value="ECO:0007669"/>
    <property type="project" value="UniProtKB-ARBA"/>
</dbReference>
<dbReference type="KEGG" id="poz:I0K15_04080"/>
<dbReference type="GO" id="GO:0043190">
    <property type="term" value="C:ATP-binding cassette (ABC) transporter complex"/>
    <property type="evidence" value="ECO:0007669"/>
    <property type="project" value="InterPro"/>
</dbReference>
<dbReference type="GO" id="GO:0015833">
    <property type="term" value="P:peptide transport"/>
    <property type="evidence" value="ECO:0007669"/>
    <property type="project" value="TreeGrafter"/>
</dbReference>
<name>A0A7S9LTP7_9RHOB</name>
<comment type="subcellular location">
    <subcellularLocation>
        <location evidence="1">Periplasm</location>
    </subcellularLocation>
</comment>
<evidence type="ECO:0000259" key="5">
    <source>
        <dbReference type="Pfam" id="PF00496"/>
    </source>
</evidence>
<dbReference type="InterPro" id="IPR039424">
    <property type="entry name" value="SBP_5"/>
</dbReference>
<dbReference type="Gene3D" id="3.90.76.10">
    <property type="entry name" value="Dipeptide-binding Protein, Domain 1"/>
    <property type="match status" value="1"/>
</dbReference>
<evidence type="ECO:0000313" key="7">
    <source>
        <dbReference type="Proteomes" id="UP000594800"/>
    </source>
</evidence>
<reference evidence="6 7" key="1">
    <citation type="submission" date="2020-11" db="EMBL/GenBank/DDBJ databases">
        <title>Description of Pontivivens ytuae sp. nov. isolated from deep sea sediment of Mariana Trench.</title>
        <authorList>
            <person name="Wang Z."/>
            <person name="Sun Q.-L."/>
            <person name="Xu X.-D."/>
            <person name="Tang Y.-Z."/>
            <person name="Zhang J."/>
        </authorList>
    </citation>
    <scope>NUCLEOTIDE SEQUENCE [LARGE SCALE GENOMIC DNA]</scope>
    <source>
        <strain evidence="6 7">MT2928</strain>
    </source>
</reference>
<sequence length="528" mass="59249">MLRHLLLSGTGAAVLLTALPAIAQDATDIDIAVNRLARSLDPADRTGNVDVRVYYSIYDTLIRRNFRDVPEVGVTLEPGLAESWTRPEPNVLEVTLRQGVTCHDGTPFNAEDVLFTFSPERLWGEDSFYSAGRIYFGHLESVEAVDDYTVRFTTTVADPIFEARLSSYTAFLVCDEAWTALADDRPFAEWMEAATEQMNWAPVGTGPYAAAGYRNNDFIRLERHDAYWGDAPAAASITFREVPEVAARVAGVVSGEYDMAVDIPTDQMGVVEQYDDIKSASVVLDNSHVLVFSQADPVLASRELRQALSYAIDRDLLRQALWNDENYTPNGHQLASFGDMYEADREGFTFDLERAQELVAASGYDGSPISFRLIPDYYLNGQEAAQILQEMWRAAGITVELEFVENFTAVRDEGAQIYAWSNTYRLPDPTGAIMANWGPDAAIQTRYGFFTPPEEFNTLAGEMFTTSDVAERKAKFQRMLDIFEDEAPMTILYNPVVTFIMRDDIEWTPYSLFFMDFRADNFQIGSDS</sequence>
<feature type="signal peptide" evidence="4">
    <location>
        <begin position="1"/>
        <end position="23"/>
    </location>
</feature>
<dbReference type="InterPro" id="IPR030678">
    <property type="entry name" value="Peptide/Ni-bd"/>
</dbReference>
<feature type="chain" id="PRO_5032506693" evidence="4">
    <location>
        <begin position="24"/>
        <end position="528"/>
    </location>
</feature>